<accession>A0ACC2JHB9</accession>
<proteinExistence type="predicted"/>
<organism evidence="1 2">
    <name type="scientific">Lasiodiplodia mahajangana</name>
    <dbReference type="NCBI Taxonomy" id="1108764"/>
    <lineage>
        <taxon>Eukaryota</taxon>
        <taxon>Fungi</taxon>
        <taxon>Dikarya</taxon>
        <taxon>Ascomycota</taxon>
        <taxon>Pezizomycotina</taxon>
        <taxon>Dothideomycetes</taxon>
        <taxon>Dothideomycetes incertae sedis</taxon>
        <taxon>Botryosphaeriales</taxon>
        <taxon>Botryosphaeriaceae</taxon>
        <taxon>Lasiodiplodia</taxon>
    </lineage>
</organism>
<sequence>MPFIDLVGAGFREELRPNPKGIAQSVWSPTAIMANRQVSRNRESLELSYKTRDGYFVNSNDIIVNPGIWGATDYRARLAAHKRALKAPAQDNVASPAAEYVTGDATVPCFEGSIAGFPARSGISCSFGLRKPIPMFTYSRLPHGGVLQ</sequence>
<comment type="caution">
    <text evidence="1">The sequence shown here is derived from an EMBL/GenBank/DDBJ whole genome shotgun (WGS) entry which is preliminary data.</text>
</comment>
<evidence type="ECO:0000313" key="2">
    <source>
        <dbReference type="Proteomes" id="UP001153332"/>
    </source>
</evidence>
<name>A0ACC2JHB9_9PEZI</name>
<gene>
    <name evidence="1" type="ORF">O1611_g6937</name>
</gene>
<dbReference type="EMBL" id="JAPUUL010001735">
    <property type="protein sequence ID" value="KAJ8126702.1"/>
    <property type="molecule type" value="Genomic_DNA"/>
</dbReference>
<reference evidence="1" key="1">
    <citation type="submission" date="2022-12" db="EMBL/GenBank/DDBJ databases">
        <title>Genome Sequence of Lasiodiplodia mahajangana.</title>
        <authorList>
            <person name="Buettner E."/>
        </authorList>
    </citation>
    <scope>NUCLEOTIDE SEQUENCE</scope>
    <source>
        <strain evidence="1">VT137</strain>
    </source>
</reference>
<protein>
    <submittedName>
        <fullName evidence="1">Uncharacterized protein</fullName>
    </submittedName>
</protein>
<keyword evidence="2" id="KW-1185">Reference proteome</keyword>
<evidence type="ECO:0000313" key="1">
    <source>
        <dbReference type="EMBL" id="KAJ8126702.1"/>
    </source>
</evidence>
<dbReference type="Proteomes" id="UP001153332">
    <property type="component" value="Unassembled WGS sequence"/>
</dbReference>